<feature type="domain" description="SnoaL-like" evidence="1">
    <location>
        <begin position="8"/>
        <end position="111"/>
    </location>
</feature>
<evidence type="ECO:0000313" key="2">
    <source>
        <dbReference type="EMBL" id="GAA0623639.1"/>
    </source>
</evidence>
<dbReference type="EMBL" id="BAAAHE010000023">
    <property type="protein sequence ID" value="GAA0623639.1"/>
    <property type="molecule type" value="Genomic_DNA"/>
</dbReference>
<dbReference type="SUPFAM" id="SSF54427">
    <property type="entry name" value="NTF2-like"/>
    <property type="match status" value="1"/>
</dbReference>
<evidence type="ECO:0000259" key="1">
    <source>
        <dbReference type="Pfam" id="PF12680"/>
    </source>
</evidence>
<organism evidence="2 3">
    <name type="scientific">Sporichthya brevicatena</name>
    <dbReference type="NCBI Taxonomy" id="171442"/>
    <lineage>
        <taxon>Bacteria</taxon>
        <taxon>Bacillati</taxon>
        <taxon>Actinomycetota</taxon>
        <taxon>Actinomycetes</taxon>
        <taxon>Sporichthyales</taxon>
        <taxon>Sporichthyaceae</taxon>
        <taxon>Sporichthya</taxon>
    </lineage>
</organism>
<dbReference type="InterPro" id="IPR032710">
    <property type="entry name" value="NTF2-like_dom_sf"/>
</dbReference>
<proteinExistence type="predicted"/>
<accession>A0ABN1GYK1</accession>
<protein>
    <recommendedName>
        <fullName evidence="1">SnoaL-like domain-containing protein</fullName>
    </recommendedName>
</protein>
<reference evidence="2 3" key="1">
    <citation type="journal article" date="2019" name="Int. J. Syst. Evol. Microbiol.">
        <title>The Global Catalogue of Microorganisms (GCM) 10K type strain sequencing project: providing services to taxonomists for standard genome sequencing and annotation.</title>
        <authorList>
            <consortium name="The Broad Institute Genomics Platform"/>
            <consortium name="The Broad Institute Genome Sequencing Center for Infectious Disease"/>
            <person name="Wu L."/>
            <person name="Ma J."/>
        </authorList>
    </citation>
    <scope>NUCLEOTIDE SEQUENCE [LARGE SCALE GENOMIC DNA]</scope>
    <source>
        <strain evidence="2 3">JCM 10671</strain>
    </source>
</reference>
<keyword evidence="3" id="KW-1185">Reference proteome</keyword>
<name>A0ABN1GYK1_9ACTN</name>
<dbReference type="Pfam" id="PF12680">
    <property type="entry name" value="SnoaL_2"/>
    <property type="match status" value="1"/>
</dbReference>
<dbReference type="InterPro" id="IPR037401">
    <property type="entry name" value="SnoaL-like"/>
</dbReference>
<gene>
    <name evidence="2" type="ORF">GCM10009547_28410</name>
</gene>
<dbReference type="Gene3D" id="3.10.450.50">
    <property type="match status" value="1"/>
</dbReference>
<evidence type="ECO:0000313" key="3">
    <source>
        <dbReference type="Proteomes" id="UP001500957"/>
    </source>
</evidence>
<sequence>MSAVQAAQQLLDGFAAGDLAKALGALDPELELTYSDAVPWKGTHHGHLGFQTFAGMMLERFEVEVVDYELFQAGEERAASRVVTKFTLRATGESVTMPVMESYWSRNGKLHRIEPFYFNQTLIAEMYAKGGAAG</sequence>
<comment type="caution">
    <text evidence="2">The sequence shown here is derived from an EMBL/GenBank/DDBJ whole genome shotgun (WGS) entry which is preliminary data.</text>
</comment>
<dbReference type="Proteomes" id="UP001500957">
    <property type="component" value="Unassembled WGS sequence"/>
</dbReference>
<dbReference type="RefSeq" id="WP_344605825.1">
    <property type="nucleotide sequence ID" value="NZ_BAAAHE010000023.1"/>
</dbReference>